<gene>
    <name evidence="1" type="ORF">SAMN06265377_2088</name>
</gene>
<sequence length="112" mass="12699">MKKIRITALVIIMLAIGNLKANNLDRSNPSRNLSVQIQEMLKGNLLRVNGEELIGKVRFTINKQSEIVVLSVDTNSELLEDFVKHRLNYQKVELNSSVKGKIYQVPVRVLAQ</sequence>
<dbReference type="EMBL" id="OBEH01000003">
    <property type="protein sequence ID" value="SNZ00268.1"/>
    <property type="molecule type" value="Genomic_DNA"/>
</dbReference>
<accession>A0A285MT08</accession>
<protein>
    <submittedName>
        <fullName evidence="1">Uncharacterized protein</fullName>
    </submittedName>
</protein>
<reference evidence="2" key="1">
    <citation type="submission" date="2017-09" db="EMBL/GenBank/DDBJ databases">
        <authorList>
            <person name="Varghese N."/>
            <person name="Submissions S."/>
        </authorList>
    </citation>
    <scope>NUCLEOTIDE SEQUENCE [LARGE SCALE GENOMIC DNA]</scope>
    <source>
        <strain evidence="2">DSM 25885</strain>
    </source>
</reference>
<dbReference type="AlphaFoldDB" id="A0A285MT08"/>
<name>A0A285MT08_9FLAO</name>
<dbReference type="Proteomes" id="UP000219048">
    <property type="component" value="Unassembled WGS sequence"/>
</dbReference>
<evidence type="ECO:0000313" key="1">
    <source>
        <dbReference type="EMBL" id="SNZ00268.1"/>
    </source>
</evidence>
<dbReference type="OrthoDB" id="1376285at2"/>
<keyword evidence="2" id="KW-1185">Reference proteome</keyword>
<proteinExistence type="predicted"/>
<dbReference type="RefSeq" id="WP_097045751.1">
    <property type="nucleotide sequence ID" value="NZ_OBEH01000003.1"/>
</dbReference>
<evidence type="ECO:0000313" key="2">
    <source>
        <dbReference type="Proteomes" id="UP000219048"/>
    </source>
</evidence>
<organism evidence="1 2">
    <name type="scientific">Flagellimonas pacifica</name>
    <dbReference type="NCBI Taxonomy" id="1247520"/>
    <lineage>
        <taxon>Bacteria</taxon>
        <taxon>Pseudomonadati</taxon>
        <taxon>Bacteroidota</taxon>
        <taxon>Flavobacteriia</taxon>
        <taxon>Flavobacteriales</taxon>
        <taxon>Flavobacteriaceae</taxon>
        <taxon>Flagellimonas</taxon>
    </lineage>
</organism>